<keyword evidence="2" id="KW-1185">Reference proteome</keyword>
<accession>A0A1S8KXG1</accession>
<name>A0A1S8KXG1_9CLOT</name>
<evidence type="ECO:0000313" key="2">
    <source>
        <dbReference type="Proteomes" id="UP000190951"/>
    </source>
</evidence>
<dbReference type="Proteomes" id="UP000190951">
    <property type="component" value="Plasmid p330"/>
</dbReference>
<sequence length="38" mass="4451">MFTKKTKMMFLVLFLGVLFFTVKFNAADLLSYSPAFPW</sequence>
<dbReference type="KEGG" id="crw:CROST_046000"/>
<dbReference type="EMBL" id="CP096984">
    <property type="protein sequence ID" value="URZ13822.1"/>
    <property type="molecule type" value="Genomic_DNA"/>
</dbReference>
<protein>
    <submittedName>
        <fullName evidence="1">Uncharacterized protein</fullName>
    </submittedName>
</protein>
<geneLocation type="plasmid" evidence="1 2">
    <name>p330</name>
</geneLocation>
<reference evidence="1 2" key="1">
    <citation type="submission" date="2022-04" db="EMBL/GenBank/DDBJ databases">
        <title>Genome sequence of C. roseum typestrain.</title>
        <authorList>
            <person name="Poehlein A."/>
            <person name="Schoch T."/>
            <person name="Duerre P."/>
            <person name="Daniel R."/>
        </authorList>
    </citation>
    <scope>NUCLEOTIDE SEQUENCE [LARGE SCALE GENOMIC DNA]</scope>
    <source>
        <strain evidence="1 2">DSM 7320</strain>
        <plasmid evidence="1 2">p330</plasmid>
    </source>
</reference>
<organism evidence="1 2">
    <name type="scientific">Clostridium felsineum</name>
    <dbReference type="NCBI Taxonomy" id="36839"/>
    <lineage>
        <taxon>Bacteria</taxon>
        <taxon>Bacillati</taxon>
        <taxon>Bacillota</taxon>
        <taxon>Clostridia</taxon>
        <taxon>Eubacteriales</taxon>
        <taxon>Clostridiaceae</taxon>
        <taxon>Clostridium</taxon>
    </lineage>
</organism>
<gene>
    <name evidence="1" type="ORF">CROST_046000</name>
</gene>
<dbReference type="AlphaFoldDB" id="A0A1S8KXG1"/>
<proteinExistence type="predicted"/>
<evidence type="ECO:0000313" key="1">
    <source>
        <dbReference type="EMBL" id="URZ13822.1"/>
    </source>
</evidence>
<keyword evidence="1" id="KW-0614">Plasmid</keyword>